<dbReference type="EMBL" id="QXWK01000001">
    <property type="protein sequence ID" value="NBH60393.1"/>
    <property type="molecule type" value="Genomic_DNA"/>
</dbReference>
<evidence type="ECO:0000313" key="6">
    <source>
        <dbReference type="Proteomes" id="UP000446866"/>
    </source>
</evidence>
<dbReference type="PANTHER" id="PTHR21363:SF0">
    <property type="entry name" value="PREPHENATE DEHYDROGENASE [NADP(+)]"/>
    <property type="match status" value="1"/>
</dbReference>
<dbReference type="Gene3D" id="3.40.50.720">
    <property type="entry name" value="NAD(P)-binding Rossmann-like Domain"/>
    <property type="match status" value="1"/>
</dbReference>
<evidence type="ECO:0000256" key="2">
    <source>
        <dbReference type="ARBA" id="ARBA00023002"/>
    </source>
</evidence>
<dbReference type="InterPro" id="IPR036291">
    <property type="entry name" value="NAD(P)-bd_dom_sf"/>
</dbReference>
<dbReference type="InterPro" id="IPR008927">
    <property type="entry name" value="6-PGluconate_DH-like_C_sf"/>
</dbReference>
<evidence type="ECO:0000256" key="1">
    <source>
        <dbReference type="ARBA" id="ARBA00007964"/>
    </source>
</evidence>
<gene>
    <name evidence="5" type="ORF">D0435_01715</name>
</gene>
<dbReference type="InterPro" id="IPR050812">
    <property type="entry name" value="Preph/Arog_dehydrog"/>
</dbReference>
<dbReference type="Pfam" id="PF02153">
    <property type="entry name" value="PDH_N"/>
    <property type="match status" value="1"/>
</dbReference>
<feature type="domain" description="Prephenate/arogenate dehydrogenase" evidence="4">
    <location>
        <begin position="1"/>
        <end position="280"/>
    </location>
</feature>
<dbReference type="SUPFAM" id="SSF48179">
    <property type="entry name" value="6-phosphogluconate dehydrogenase C-terminal domain-like"/>
    <property type="match status" value="1"/>
</dbReference>
<comment type="pathway">
    <text evidence="3">Amino-acid biosynthesis.</text>
</comment>
<evidence type="ECO:0000259" key="4">
    <source>
        <dbReference type="PROSITE" id="PS51176"/>
    </source>
</evidence>
<dbReference type="Proteomes" id="UP000446866">
    <property type="component" value="Unassembled WGS sequence"/>
</dbReference>
<dbReference type="GO" id="GO:0006571">
    <property type="term" value="P:tyrosine biosynthetic process"/>
    <property type="evidence" value="ECO:0007669"/>
    <property type="project" value="InterPro"/>
</dbReference>
<protein>
    <submittedName>
        <fullName evidence="5">Prephenate dehydrogenase</fullName>
    </submittedName>
</protein>
<proteinExistence type="inferred from homology"/>
<dbReference type="AlphaFoldDB" id="A0A845QI01"/>
<dbReference type="InterPro" id="IPR003099">
    <property type="entry name" value="Prephen_DH"/>
</dbReference>
<dbReference type="GO" id="GO:0070403">
    <property type="term" value="F:NAD+ binding"/>
    <property type="evidence" value="ECO:0007669"/>
    <property type="project" value="InterPro"/>
</dbReference>
<evidence type="ECO:0000313" key="5">
    <source>
        <dbReference type="EMBL" id="NBH60393.1"/>
    </source>
</evidence>
<dbReference type="PANTHER" id="PTHR21363">
    <property type="entry name" value="PREPHENATE DEHYDROGENASE"/>
    <property type="match status" value="1"/>
</dbReference>
<evidence type="ECO:0000256" key="3">
    <source>
        <dbReference type="ARBA" id="ARBA00029440"/>
    </source>
</evidence>
<dbReference type="GO" id="GO:0004665">
    <property type="term" value="F:prephenate dehydrogenase (NADP+) activity"/>
    <property type="evidence" value="ECO:0007669"/>
    <property type="project" value="InterPro"/>
</dbReference>
<organism evidence="5 6">
    <name type="scientific">Anaerotruncus colihominis</name>
    <dbReference type="NCBI Taxonomy" id="169435"/>
    <lineage>
        <taxon>Bacteria</taxon>
        <taxon>Bacillati</taxon>
        <taxon>Bacillota</taxon>
        <taxon>Clostridia</taxon>
        <taxon>Eubacteriales</taxon>
        <taxon>Oscillospiraceae</taxon>
        <taxon>Anaerotruncus</taxon>
    </lineage>
</organism>
<accession>A0A845QI01</accession>
<dbReference type="SUPFAM" id="SSF51735">
    <property type="entry name" value="NAD(P)-binding Rossmann-fold domains"/>
    <property type="match status" value="1"/>
</dbReference>
<dbReference type="GO" id="GO:0008977">
    <property type="term" value="F:prephenate dehydrogenase (NAD+) activity"/>
    <property type="evidence" value="ECO:0007669"/>
    <property type="project" value="InterPro"/>
</dbReference>
<dbReference type="InterPro" id="IPR046825">
    <property type="entry name" value="PDH_C"/>
</dbReference>
<dbReference type="Pfam" id="PF20463">
    <property type="entry name" value="PDH_C"/>
    <property type="match status" value="1"/>
</dbReference>
<dbReference type="PROSITE" id="PS51176">
    <property type="entry name" value="PDH_ADH"/>
    <property type="match status" value="1"/>
</dbReference>
<sequence>MKIGIVGLGLIGGSLAKAYKKAGATVFGFDKDRLITAFAKLAEAIDDELSEDRFEECDLILVAIPPVPAAAWLSENAPKLPKTALVIDCCGTKRNICEEGFKLAKEYGFTYAGGHPMAGNQFGGFKNSRADLYEGAIFALVPPDHNDIHFMERAKKLILPAGFTKLVITSAEEHDKMIAFTSQMAHVVSNAFIKSDTALEMGVAVSAGSYRDFTRVAYLDAEMWTELFLENRDNLKYELDVLIAELSKYSKALSDCDEQEMLRLLKEGRERKIEVEKKCS</sequence>
<dbReference type="RefSeq" id="WP_160200679.1">
    <property type="nucleotide sequence ID" value="NZ_QXWK01000001.1"/>
</dbReference>
<reference evidence="5 6" key="1">
    <citation type="submission" date="2018-08" db="EMBL/GenBank/DDBJ databases">
        <title>Murine metabolic-syndrome-specific gut microbial biobank.</title>
        <authorList>
            <person name="Liu C."/>
        </authorList>
    </citation>
    <scope>NUCLEOTIDE SEQUENCE [LARGE SCALE GENOMIC DNA]</scope>
    <source>
        <strain evidence="5 6">28</strain>
    </source>
</reference>
<name>A0A845QI01_9FIRM</name>
<dbReference type="Gene3D" id="1.10.3660.10">
    <property type="entry name" value="6-phosphogluconate dehydrogenase C-terminal like domain"/>
    <property type="match status" value="1"/>
</dbReference>
<comment type="similarity">
    <text evidence="1">Belongs to the prephenate/arogenate dehydrogenase family.</text>
</comment>
<keyword evidence="6" id="KW-1185">Reference proteome</keyword>
<dbReference type="InterPro" id="IPR046826">
    <property type="entry name" value="PDH_N"/>
</dbReference>
<keyword evidence="2" id="KW-0560">Oxidoreductase</keyword>
<comment type="caution">
    <text evidence="5">The sequence shown here is derived from an EMBL/GenBank/DDBJ whole genome shotgun (WGS) entry which is preliminary data.</text>
</comment>